<name>L7JVC8_TRAHO</name>
<protein>
    <submittedName>
        <fullName evidence="1">Uncharacterized protein</fullName>
    </submittedName>
</protein>
<dbReference type="EMBL" id="JH993998">
    <property type="protein sequence ID" value="ELQ75006.1"/>
    <property type="molecule type" value="Genomic_DNA"/>
</dbReference>
<evidence type="ECO:0000313" key="1">
    <source>
        <dbReference type="EMBL" id="ELQ75006.1"/>
    </source>
</evidence>
<dbReference type="AlphaFoldDB" id="L7JVC8"/>
<dbReference type="Proteomes" id="UP000011185">
    <property type="component" value="Unassembled WGS sequence"/>
</dbReference>
<dbReference type="InParanoid" id="L7JVC8"/>
<dbReference type="VEuPathDB" id="MicrosporidiaDB:THOM_2048"/>
<dbReference type="OrthoDB" id="10365857at2759"/>
<reference evidence="1 2" key="1">
    <citation type="journal article" date="2012" name="PLoS Pathog.">
        <title>The genome of the obligate intracellular parasite Trachipleistophora hominis: new insights into microsporidian genome dynamics and reductive evolution.</title>
        <authorList>
            <person name="Heinz E."/>
            <person name="Williams T.A."/>
            <person name="Nakjang S."/>
            <person name="Noel C.J."/>
            <person name="Swan D.C."/>
            <person name="Goldberg A.V."/>
            <person name="Harris S.R."/>
            <person name="Weinmaier T."/>
            <person name="Markert S."/>
            <person name="Becher D."/>
            <person name="Bernhardt J."/>
            <person name="Dagan T."/>
            <person name="Hacker C."/>
            <person name="Lucocq J.M."/>
            <person name="Schweder T."/>
            <person name="Rattei T."/>
            <person name="Hall N."/>
            <person name="Hirt R.P."/>
            <person name="Embley T.M."/>
        </authorList>
    </citation>
    <scope>NUCLEOTIDE SEQUENCE [LARGE SCALE GENOMIC DNA]</scope>
</reference>
<proteinExistence type="predicted"/>
<keyword evidence="2" id="KW-1185">Reference proteome</keyword>
<evidence type="ECO:0000313" key="2">
    <source>
        <dbReference type="Proteomes" id="UP000011185"/>
    </source>
</evidence>
<accession>L7JVC8</accession>
<dbReference type="OMA" id="TADNYKI"/>
<organism evidence="1 2">
    <name type="scientific">Trachipleistophora hominis</name>
    <name type="common">Microsporidian parasite</name>
    <dbReference type="NCBI Taxonomy" id="72359"/>
    <lineage>
        <taxon>Eukaryota</taxon>
        <taxon>Fungi</taxon>
        <taxon>Fungi incertae sedis</taxon>
        <taxon>Microsporidia</taxon>
        <taxon>Pleistophoridae</taxon>
        <taxon>Trachipleistophora</taxon>
    </lineage>
</organism>
<dbReference type="HOGENOM" id="CLU_1078475_0_0_1"/>
<sequence length="258" mass="30011">MISTHHDNIYVLNNNLLLIYNLDLNLTRTQKVMAVYTPILHKNYVAVYKTLYKISNGDLVAVRIFRKKIIGLQTDEEYIVVSESTGNVLIARRAEHRFQPLLGHYLQLNKLLIHDSAVITADNYKIRVSEYDGRIRNIFFVDNQNVFYNGGYFYVVYENNLLVYDKKERMDREKCEIGCDTLVLLNKITIDNEVKDVLLLEGAVYLITDKNNYLVRDSACRLGAPSPYNFKDAVIDDDSVYFYTEESKLQKINVKDLK</sequence>
<gene>
    <name evidence="1" type="ORF">THOM_2048</name>
</gene>